<protein>
    <submittedName>
        <fullName evidence="2">Uncharacterized protein</fullName>
    </submittedName>
</protein>
<name>A0A1J4KIN3_9EUKA</name>
<keyword evidence="3" id="KW-1185">Reference proteome</keyword>
<dbReference type="AlphaFoldDB" id="A0A1J4KIN3"/>
<proteinExistence type="predicted"/>
<feature type="compositionally biased region" description="Polar residues" evidence="1">
    <location>
        <begin position="79"/>
        <end position="97"/>
    </location>
</feature>
<dbReference type="RefSeq" id="XP_068362309.1">
    <property type="nucleotide sequence ID" value="XM_068502367.1"/>
</dbReference>
<dbReference type="VEuPathDB" id="TrichDB:TRFO_22104"/>
<feature type="region of interest" description="Disordered" evidence="1">
    <location>
        <begin position="62"/>
        <end position="97"/>
    </location>
</feature>
<evidence type="ECO:0000313" key="2">
    <source>
        <dbReference type="EMBL" id="OHT09173.1"/>
    </source>
</evidence>
<gene>
    <name evidence="2" type="ORF">TRFO_22104</name>
</gene>
<dbReference type="EMBL" id="MLAK01000647">
    <property type="protein sequence ID" value="OHT09173.1"/>
    <property type="molecule type" value="Genomic_DNA"/>
</dbReference>
<reference evidence="2" key="1">
    <citation type="submission" date="2016-10" db="EMBL/GenBank/DDBJ databases">
        <authorList>
            <person name="Benchimol M."/>
            <person name="Almeida L.G."/>
            <person name="Vasconcelos A.T."/>
            <person name="Perreira-Neves A."/>
            <person name="Rosa I.A."/>
            <person name="Tasca T."/>
            <person name="Bogo M.R."/>
            <person name="de Souza W."/>
        </authorList>
    </citation>
    <scope>NUCLEOTIDE SEQUENCE [LARGE SCALE GENOMIC DNA]</scope>
    <source>
        <strain evidence="2">K</strain>
    </source>
</reference>
<organism evidence="2 3">
    <name type="scientific">Tritrichomonas foetus</name>
    <dbReference type="NCBI Taxonomy" id="1144522"/>
    <lineage>
        <taxon>Eukaryota</taxon>
        <taxon>Metamonada</taxon>
        <taxon>Parabasalia</taxon>
        <taxon>Tritrichomonadida</taxon>
        <taxon>Tritrichomonadidae</taxon>
        <taxon>Tritrichomonas</taxon>
    </lineage>
</organism>
<evidence type="ECO:0000313" key="3">
    <source>
        <dbReference type="Proteomes" id="UP000179807"/>
    </source>
</evidence>
<dbReference type="Proteomes" id="UP000179807">
    <property type="component" value="Unassembled WGS sequence"/>
</dbReference>
<feature type="compositionally biased region" description="Polar residues" evidence="1">
    <location>
        <begin position="62"/>
        <end position="72"/>
    </location>
</feature>
<accession>A0A1J4KIN3</accession>
<sequence length="148" mass="16327">MMKMSGNHSVLFNIKLSKIHNPNSKSSTSSYSSTDSSIDSCMESGTGRSIGSFCNRSQCNNLDGSTTNNSINCDKRNNNKNPQRNGLTNYQDESNSFNNTVRRNAEGLLSHKYGVFKGVSGRRVCPIKTDRKVSARLIQPQPKSKVCL</sequence>
<comment type="caution">
    <text evidence="2">The sequence shown here is derived from an EMBL/GenBank/DDBJ whole genome shotgun (WGS) entry which is preliminary data.</text>
</comment>
<dbReference type="GeneID" id="94837071"/>
<evidence type="ECO:0000256" key="1">
    <source>
        <dbReference type="SAM" id="MobiDB-lite"/>
    </source>
</evidence>